<organism evidence="2 3">
    <name type="scientific">Pseudokineococcus lusitanus</name>
    <dbReference type="NCBI Taxonomy" id="763993"/>
    <lineage>
        <taxon>Bacteria</taxon>
        <taxon>Bacillati</taxon>
        <taxon>Actinomycetota</taxon>
        <taxon>Actinomycetes</taxon>
        <taxon>Kineosporiales</taxon>
        <taxon>Kineosporiaceae</taxon>
        <taxon>Pseudokineococcus</taxon>
    </lineage>
</organism>
<evidence type="ECO:0000313" key="2">
    <source>
        <dbReference type="EMBL" id="ROP26944.1"/>
    </source>
</evidence>
<evidence type="ECO:0000256" key="1">
    <source>
        <dbReference type="SAM" id="MobiDB-lite"/>
    </source>
</evidence>
<reference evidence="2 3" key="1">
    <citation type="journal article" date="2015" name="Stand. Genomic Sci.">
        <title>Genomic Encyclopedia of Bacterial and Archaeal Type Strains, Phase III: the genomes of soil and plant-associated and newly described type strains.</title>
        <authorList>
            <person name="Whitman W.B."/>
            <person name="Woyke T."/>
            <person name="Klenk H.P."/>
            <person name="Zhou Y."/>
            <person name="Lilburn T.G."/>
            <person name="Beck B.J."/>
            <person name="De Vos P."/>
            <person name="Vandamme P."/>
            <person name="Eisen J.A."/>
            <person name="Garrity G."/>
            <person name="Hugenholtz P."/>
            <person name="Kyrpides N.C."/>
        </authorList>
    </citation>
    <scope>NUCLEOTIDE SEQUENCE [LARGE SCALE GENOMIC DNA]</scope>
    <source>
        <strain evidence="2 3">CECT 7306</strain>
    </source>
</reference>
<accession>A0A3N1G9Q3</accession>
<dbReference type="InParanoid" id="A0A3N1G9Q3"/>
<name>A0A3N1G9Q3_9ACTN</name>
<evidence type="ECO:0000313" key="3">
    <source>
        <dbReference type="Proteomes" id="UP000276232"/>
    </source>
</evidence>
<feature type="compositionally biased region" description="Low complexity" evidence="1">
    <location>
        <begin position="1"/>
        <end position="11"/>
    </location>
</feature>
<keyword evidence="3" id="KW-1185">Reference proteome</keyword>
<proteinExistence type="predicted"/>
<dbReference type="EMBL" id="RJKN01000008">
    <property type="protein sequence ID" value="ROP26944.1"/>
    <property type="molecule type" value="Genomic_DNA"/>
</dbReference>
<comment type="caution">
    <text evidence="2">The sequence shown here is derived from an EMBL/GenBank/DDBJ whole genome shotgun (WGS) entry which is preliminary data.</text>
</comment>
<dbReference type="AlphaFoldDB" id="A0A3N1G9Q3"/>
<dbReference type="RefSeq" id="WP_123380951.1">
    <property type="nucleotide sequence ID" value="NZ_RJKN01000008.1"/>
</dbReference>
<sequence length="72" mass="7805">MHLPSRPSLRPHLPRGDRPHRRPLSALRRVPAAEGRSRAGSALLAELDVMAADVRAACPEPPPGPGRRHPRG</sequence>
<gene>
    <name evidence="2" type="ORF">EDC03_2872</name>
</gene>
<protein>
    <submittedName>
        <fullName evidence="2">Uncharacterized protein</fullName>
    </submittedName>
</protein>
<feature type="region of interest" description="Disordered" evidence="1">
    <location>
        <begin position="1"/>
        <end position="38"/>
    </location>
</feature>
<dbReference type="Proteomes" id="UP000276232">
    <property type="component" value="Unassembled WGS sequence"/>
</dbReference>